<sequence length="187" mass="22334">MPRPFRIWYPGATYHIYARGNRRGAIFTDDRDYLQYLKILESVRSNHPFTLHSYCILNNHLHLLVETATSPIQTIIKEMHSRYAVYFNRRFDQDGHVFQGRYGSKVIESIDYFLGVSRYIHRNPLEANMVKDLSEYPWSSYSSYIHNTKNSHVDPARTYSYFKDPVHEQYRIFAESQTSEEIIWVPR</sequence>
<dbReference type="AlphaFoldDB" id="A0A4R2BKN7"/>
<reference evidence="2 3" key="1">
    <citation type="journal article" date="2015" name="Stand. Genomic Sci.">
        <title>Genomic Encyclopedia of Bacterial and Archaeal Type Strains, Phase III: the genomes of soil and plant-associated and newly described type strains.</title>
        <authorList>
            <person name="Whitman W.B."/>
            <person name="Woyke T."/>
            <person name="Klenk H.P."/>
            <person name="Zhou Y."/>
            <person name="Lilburn T.G."/>
            <person name="Beck B.J."/>
            <person name="De Vos P."/>
            <person name="Vandamme P."/>
            <person name="Eisen J.A."/>
            <person name="Garrity G."/>
            <person name="Hugenholtz P."/>
            <person name="Kyrpides N.C."/>
        </authorList>
    </citation>
    <scope>NUCLEOTIDE SEQUENCE [LARGE SCALE GENOMIC DNA]</scope>
    <source>
        <strain evidence="2 3">CV53</strain>
    </source>
</reference>
<gene>
    <name evidence="2" type="ORF">EV146_103222</name>
</gene>
<proteinExistence type="predicted"/>
<dbReference type="InterPro" id="IPR002686">
    <property type="entry name" value="Transposase_17"/>
</dbReference>
<dbReference type="GO" id="GO:0003677">
    <property type="term" value="F:DNA binding"/>
    <property type="evidence" value="ECO:0007669"/>
    <property type="project" value="InterPro"/>
</dbReference>
<name>A0A4R2BKN7_9BACI</name>
<evidence type="ECO:0000313" key="2">
    <source>
        <dbReference type="EMBL" id="TCN26699.1"/>
    </source>
</evidence>
<dbReference type="Gene3D" id="3.30.70.1290">
    <property type="entry name" value="Transposase IS200-like"/>
    <property type="match status" value="1"/>
</dbReference>
<dbReference type="Pfam" id="PF01797">
    <property type="entry name" value="Y1_Tnp"/>
    <property type="match status" value="1"/>
</dbReference>
<dbReference type="GO" id="GO:0006313">
    <property type="term" value="P:DNA transposition"/>
    <property type="evidence" value="ECO:0007669"/>
    <property type="project" value="InterPro"/>
</dbReference>
<dbReference type="SMART" id="SM01321">
    <property type="entry name" value="Y1_Tnp"/>
    <property type="match status" value="1"/>
</dbReference>
<feature type="domain" description="Transposase IS200-like" evidence="1">
    <location>
        <begin position="9"/>
        <end position="123"/>
    </location>
</feature>
<dbReference type="RefSeq" id="WP_132003211.1">
    <property type="nucleotide sequence ID" value="NZ_JABUHM010000002.1"/>
</dbReference>
<keyword evidence="3" id="KW-1185">Reference proteome</keyword>
<dbReference type="PANTHER" id="PTHR34322">
    <property type="entry name" value="TRANSPOSASE, Y1_TNP DOMAIN-CONTAINING"/>
    <property type="match status" value="1"/>
</dbReference>
<organism evidence="2 3">
    <name type="scientific">Mesobacillus foraminis</name>
    <dbReference type="NCBI Taxonomy" id="279826"/>
    <lineage>
        <taxon>Bacteria</taxon>
        <taxon>Bacillati</taxon>
        <taxon>Bacillota</taxon>
        <taxon>Bacilli</taxon>
        <taxon>Bacillales</taxon>
        <taxon>Bacillaceae</taxon>
        <taxon>Mesobacillus</taxon>
    </lineage>
</organism>
<dbReference type="EMBL" id="SLVV01000003">
    <property type="protein sequence ID" value="TCN26699.1"/>
    <property type="molecule type" value="Genomic_DNA"/>
</dbReference>
<evidence type="ECO:0000259" key="1">
    <source>
        <dbReference type="SMART" id="SM01321"/>
    </source>
</evidence>
<dbReference type="SUPFAM" id="SSF143422">
    <property type="entry name" value="Transposase IS200-like"/>
    <property type="match status" value="1"/>
</dbReference>
<dbReference type="GO" id="GO:0004803">
    <property type="term" value="F:transposase activity"/>
    <property type="evidence" value="ECO:0007669"/>
    <property type="project" value="InterPro"/>
</dbReference>
<evidence type="ECO:0000313" key="3">
    <source>
        <dbReference type="Proteomes" id="UP000295689"/>
    </source>
</evidence>
<dbReference type="Proteomes" id="UP000295689">
    <property type="component" value="Unassembled WGS sequence"/>
</dbReference>
<dbReference type="InterPro" id="IPR036515">
    <property type="entry name" value="Transposase_17_sf"/>
</dbReference>
<protein>
    <submittedName>
        <fullName evidence="2">REP element-mobilizing transposase RayT</fullName>
    </submittedName>
</protein>
<accession>A0A4R2BKN7</accession>
<comment type="caution">
    <text evidence="2">The sequence shown here is derived from an EMBL/GenBank/DDBJ whole genome shotgun (WGS) entry which is preliminary data.</text>
</comment>
<dbReference type="PANTHER" id="PTHR34322:SF2">
    <property type="entry name" value="TRANSPOSASE IS200-LIKE DOMAIN-CONTAINING PROTEIN"/>
    <property type="match status" value="1"/>
</dbReference>